<name>A0A0F9GEP3_9ZZZZ</name>
<dbReference type="EMBL" id="LAZR01026710">
    <property type="protein sequence ID" value="KKL67900.1"/>
    <property type="molecule type" value="Genomic_DNA"/>
</dbReference>
<proteinExistence type="predicted"/>
<evidence type="ECO:0000313" key="1">
    <source>
        <dbReference type="EMBL" id="KKL67900.1"/>
    </source>
</evidence>
<accession>A0A0F9GEP3</accession>
<reference evidence="1" key="1">
    <citation type="journal article" date="2015" name="Nature">
        <title>Complex archaea that bridge the gap between prokaryotes and eukaryotes.</title>
        <authorList>
            <person name="Spang A."/>
            <person name="Saw J.H."/>
            <person name="Jorgensen S.L."/>
            <person name="Zaremba-Niedzwiedzka K."/>
            <person name="Martijn J."/>
            <person name="Lind A.E."/>
            <person name="van Eijk R."/>
            <person name="Schleper C."/>
            <person name="Guy L."/>
            <person name="Ettema T.J."/>
        </authorList>
    </citation>
    <scope>NUCLEOTIDE SEQUENCE</scope>
</reference>
<organism evidence="1">
    <name type="scientific">marine sediment metagenome</name>
    <dbReference type="NCBI Taxonomy" id="412755"/>
    <lineage>
        <taxon>unclassified sequences</taxon>
        <taxon>metagenomes</taxon>
        <taxon>ecological metagenomes</taxon>
    </lineage>
</organism>
<comment type="caution">
    <text evidence="1">The sequence shown here is derived from an EMBL/GenBank/DDBJ whole genome shotgun (WGS) entry which is preliminary data.</text>
</comment>
<sequence length="62" mass="7316">MIKNIHIVKKDVSMLGKILSIEFEEDKKTYTRKIDDNLAIEIIEVLCKALCKPFPKDYKFEK</sequence>
<dbReference type="AlphaFoldDB" id="A0A0F9GEP3"/>
<gene>
    <name evidence="1" type="ORF">LCGC14_2130360</name>
</gene>
<protein>
    <submittedName>
        <fullName evidence="1">Uncharacterized protein</fullName>
    </submittedName>
</protein>